<reference evidence="7" key="1">
    <citation type="submission" date="2021-02" db="EMBL/GenBank/DDBJ databases">
        <authorList>
            <person name="Nowell W R."/>
        </authorList>
    </citation>
    <scope>NUCLEOTIDE SEQUENCE</scope>
</reference>
<dbReference type="SUPFAM" id="SSF54631">
    <property type="entry name" value="CBS-domain pair"/>
    <property type="match status" value="1"/>
</dbReference>
<dbReference type="Pfam" id="PF00571">
    <property type="entry name" value="CBS"/>
    <property type="match status" value="1"/>
</dbReference>
<dbReference type="Proteomes" id="UP000681720">
    <property type="component" value="Unassembled WGS sequence"/>
</dbReference>
<dbReference type="GO" id="GO:0031588">
    <property type="term" value="C:nucleotide-activated protein kinase complex"/>
    <property type="evidence" value="ECO:0007669"/>
    <property type="project" value="TreeGrafter"/>
</dbReference>
<evidence type="ECO:0000313" key="8">
    <source>
        <dbReference type="Proteomes" id="UP000681720"/>
    </source>
</evidence>
<proteinExistence type="inferred from homology"/>
<dbReference type="AlphaFoldDB" id="A0A8S2XAV5"/>
<evidence type="ECO:0000256" key="4">
    <source>
        <dbReference type="ARBA" id="ARBA00025878"/>
    </source>
</evidence>
<feature type="non-terminal residue" evidence="7">
    <location>
        <position position="64"/>
    </location>
</feature>
<gene>
    <name evidence="7" type="ORF">GIL414_LOCUS34054</name>
</gene>
<organism evidence="7 8">
    <name type="scientific">Rotaria magnacalcarata</name>
    <dbReference type="NCBI Taxonomy" id="392030"/>
    <lineage>
        <taxon>Eukaryota</taxon>
        <taxon>Metazoa</taxon>
        <taxon>Spiralia</taxon>
        <taxon>Gnathifera</taxon>
        <taxon>Rotifera</taxon>
        <taxon>Eurotatoria</taxon>
        <taxon>Bdelloidea</taxon>
        <taxon>Philodinida</taxon>
        <taxon>Philodinidae</taxon>
        <taxon>Rotaria</taxon>
    </lineage>
</organism>
<evidence type="ECO:0000256" key="2">
    <source>
        <dbReference type="ARBA" id="ARBA00022737"/>
    </source>
</evidence>
<feature type="non-terminal residue" evidence="7">
    <location>
        <position position="1"/>
    </location>
</feature>
<dbReference type="EMBL" id="CAJOBJ010077491">
    <property type="protein sequence ID" value="CAF4486492.1"/>
    <property type="molecule type" value="Genomic_DNA"/>
</dbReference>
<dbReference type="PANTHER" id="PTHR13780">
    <property type="entry name" value="AMP-ACTIVATED PROTEIN KINASE, GAMMA REGULATORY SUBUNIT"/>
    <property type="match status" value="1"/>
</dbReference>
<evidence type="ECO:0000259" key="6">
    <source>
        <dbReference type="PROSITE" id="PS51371"/>
    </source>
</evidence>
<dbReference type="GO" id="GO:0016208">
    <property type="term" value="F:AMP binding"/>
    <property type="evidence" value="ECO:0007669"/>
    <property type="project" value="TreeGrafter"/>
</dbReference>
<evidence type="ECO:0000256" key="3">
    <source>
        <dbReference type="ARBA" id="ARBA00023122"/>
    </source>
</evidence>
<dbReference type="GO" id="GO:0019901">
    <property type="term" value="F:protein kinase binding"/>
    <property type="evidence" value="ECO:0007669"/>
    <property type="project" value="TreeGrafter"/>
</dbReference>
<evidence type="ECO:0000313" key="7">
    <source>
        <dbReference type="EMBL" id="CAF4486492.1"/>
    </source>
</evidence>
<dbReference type="GO" id="GO:0005737">
    <property type="term" value="C:cytoplasm"/>
    <property type="evidence" value="ECO:0007669"/>
    <property type="project" value="TreeGrafter"/>
</dbReference>
<dbReference type="InterPro" id="IPR050511">
    <property type="entry name" value="AMPK_gamma/SDS23_families"/>
</dbReference>
<feature type="domain" description="CBS" evidence="6">
    <location>
        <begin position="16"/>
        <end position="64"/>
    </location>
</feature>
<dbReference type="PROSITE" id="PS51371">
    <property type="entry name" value="CBS"/>
    <property type="match status" value="1"/>
</dbReference>
<dbReference type="InterPro" id="IPR046342">
    <property type="entry name" value="CBS_dom_sf"/>
</dbReference>
<keyword evidence="2" id="KW-0677">Repeat</keyword>
<comment type="similarity">
    <text evidence="1">Belongs to the 5'-AMP-activated protein kinase gamma subunit family.</text>
</comment>
<sequence length="64" mass="7825">LEEHRIETWREVLREYEKPLLFIRPNESLFEAVRVLVENRVHRLPIIDPTTHNVVFILTHKRIL</sequence>
<comment type="subunit">
    <text evidence="4">AMPK is a heterotrimer of an alpha catalytic subunit (PRKAA1 or PRKAA2), a beta (PRKAB1 or PRKAB2) and a gamma non-catalytic subunits (PRKAG1, PRKAG2 or PRKAG3). Interacts with FNIP1 and FNIP2.</text>
</comment>
<evidence type="ECO:0000256" key="5">
    <source>
        <dbReference type="PROSITE-ProRule" id="PRU00703"/>
    </source>
</evidence>
<dbReference type="InterPro" id="IPR000644">
    <property type="entry name" value="CBS_dom"/>
</dbReference>
<dbReference type="GO" id="GO:0005634">
    <property type="term" value="C:nucleus"/>
    <property type="evidence" value="ECO:0007669"/>
    <property type="project" value="TreeGrafter"/>
</dbReference>
<protein>
    <recommendedName>
        <fullName evidence="6">CBS domain-containing protein</fullName>
    </recommendedName>
</protein>
<dbReference type="SMART" id="SM00116">
    <property type="entry name" value="CBS"/>
    <property type="match status" value="1"/>
</dbReference>
<name>A0A8S2XAV5_9BILA</name>
<dbReference type="Gene3D" id="3.10.580.10">
    <property type="entry name" value="CBS-domain"/>
    <property type="match status" value="1"/>
</dbReference>
<comment type="caution">
    <text evidence="7">The sequence shown here is derived from an EMBL/GenBank/DDBJ whole genome shotgun (WGS) entry which is preliminary data.</text>
</comment>
<evidence type="ECO:0000256" key="1">
    <source>
        <dbReference type="ARBA" id="ARBA00006750"/>
    </source>
</evidence>
<accession>A0A8S2XAV5</accession>
<keyword evidence="3 5" id="KW-0129">CBS domain</keyword>
<dbReference type="GO" id="GO:0019887">
    <property type="term" value="F:protein kinase regulator activity"/>
    <property type="evidence" value="ECO:0007669"/>
    <property type="project" value="TreeGrafter"/>
</dbReference>
<dbReference type="PANTHER" id="PTHR13780:SF35">
    <property type="entry name" value="LD22662P"/>
    <property type="match status" value="1"/>
</dbReference>